<evidence type="ECO:0000256" key="2">
    <source>
        <dbReference type="ARBA" id="ARBA00008774"/>
    </source>
</evidence>
<organism evidence="8 9">
    <name type="scientific">Hymenolepis diminuta</name>
    <name type="common">Rat tapeworm</name>
    <dbReference type="NCBI Taxonomy" id="6216"/>
    <lineage>
        <taxon>Eukaryota</taxon>
        <taxon>Metazoa</taxon>
        <taxon>Spiralia</taxon>
        <taxon>Lophotrochozoa</taxon>
        <taxon>Platyhelminthes</taxon>
        <taxon>Cestoda</taxon>
        <taxon>Eucestoda</taxon>
        <taxon>Cyclophyllidea</taxon>
        <taxon>Hymenolepididae</taxon>
        <taxon>Hymenolepis</taxon>
    </lineage>
</organism>
<feature type="compositionally biased region" description="Acidic residues" evidence="6">
    <location>
        <begin position="315"/>
        <end position="340"/>
    </location>
</feature>
<dbReference type="CDD" id="cd21978">
    <property type="entry name" value="HMG-box_HMGB_rpt1"/>
    <property type="match status" value="1"/>
</dbReference>
<name>A0A564YDW3_HYMDI</name>
<dbReference type="AlphaFoldDB" id="A0A564YDW3"/>
<dbReference type="Proteomes" id="UP000321570">
    <property type="component" value="Unassembled WGS sequence"/>
</dbReference>
<dbReference type="Pfam" id="PF09011">
    <property type="entry name" value="HMG_box_2"/>
    <property type="match status" value="1"/>
</dbReference>
<dbReference type="PANTHER" id="PTHR48112:SF32">
    <property type="entry name" value="HIGH MOBILITY GROUP PROTEIN B3"/>
    <property type="match status" value="1"/>
</dbReference>
<evidence type="ECO:0000256" key="3">
    <source>
        <dbReference type="ARBA" id="ARBA00023125"/>
    </source>
</evidence>
<dbReference type="Pfam" id="PF00505">
    <property type="entry name" value="HMG_box"/>
    <property type="match status" value="1"/>
</dbReference>
<evidence type="ECO:0000259" key="7">
    <source>
        <dbReference type="PROSITE" id="PS50118"/>
    </source>
</evidence>
<feature type="compositionally biased region" description="Low complexity" evidence="6">
    <location>
        <begin position="214"/>
        <end position="231"/>
    </location>
</feature>
<evidence type="ECO:0000256" key="5">
    <source>
        <dbReference type="PROSITE-ProRule" id="PRU00267"/>
    </source>
</evidence>
<dbReference type="InterPro" id="IPR050342">
    <property type="entry name" value="HMGB"/>
</dbReference>
<feature type="compositionally biased region" description="Acidic residues" evidence="6">
    <location>
        <begin position="409"/>
        <end position="420"/>
    </location>
</feature>
<feature type="DNA-binding region" description="HMG box" evidence="5">
    <location>
        <begin position="131"/>
        <end position="197"/>
    </location>
</feature>
<feature type="compositionally biased region" description="Basic and acidic residues" evidence="6">
    <location>
        <begin position="236"/>
        <end position="247"/>
    </location>
</feature>
<gene>
    <name evidence="8" type="ORF">WMSIL1_LOCUS5570</name>
</gene>
<dbReference type="InterPro" id="IPR009071">
    <property type="entry name" value="HMG_box_dom"/>
</dbReference>
<sequence length="420" mass="47511">MEMRLKDKNRPKSPLSGFACFVQVIRDKHRTLHPDKNIIFSEFSKKCAELWRVMPPNKRAPFEEMSKIDTKRYNREMGEYVQQQQLTPQNSMGSVNSQSLNQSGYDGPHHYHTMRGGGVKRMRRLKDPAMPKRALSAFFFFCDQQRPQIRSAHPEWRVSEIAKELGRLWDECTDKAPFERQAQSDKLRYEEEMRQYKAGTFVLNPKRMRGNHGISSINASSSSANASTSANCFEIEGSREVDEMDGHDYEDEEEEEEDSGEEEFEDDENAEDVERSARGVTHEGMGLGPEMSKGGNGEPTQSNANKGGTEFEKMEQEEEGGSEEEEGSEDELIVEDEELEEKIKNVKKMTKGKNQDKDAEEISRPQIESHQRQGSNAFSVASVVSGGIEGKNEGGDIGAGSSPTRDENTVENEEEEEGQL</sequence>
<evidence type="ECO:0000313" key="8">
    <source>
        <dbReference type="EMBL" id="VUZ45475.1"/>
    </source>
</evidence>
<feature type="domain" description="HMG box" evidence="7">
    <location>
        <begin position="11"/>
        <end position="81"/>
    </location>
</feature>
<dbReference type="Gene3D" id="1.10.30.10">
    <property type="entry name" value="High mobility group box domain"/>
    <property type="match status" value="2"/>
</dbReference>
<protein>
    <recommendedName>
        <fullName evidence="7">HMG box domain-containing protein</fullName>
    </recommendedName>
</protein>
<dbReference type="GO" id="GO:0003677">
    <property type="term" value="F:DNA binding"/>
    <property type="evidence" value="ECO:0007669"/>
    <property type="project" value="UniProtKB-UniRule"/>
</dbReference>
<dbReference type="EMBL" id="CABIJS010000177">
    <property type="protein sequence ID" value="VUZ45475.1"/>
    <property type="molecule type" value="Genomic_DNA"/>
</dbReference>
<dbReference type="SUPFAM" id="SSF47095">
    <property type="entry name" value="HMG-box"/>
    <property type="match status" value="2"/>
</dbReference>
<dbReference type="PANTHER" id="PTHR48112">
    <property type="entry name" value="HIGH MOBILITY GROUP PROTEIN DSP1"/>
    <property type="match status" value="1"/>
</dbReference>
<dbReference type="InterPro" id="IPR036910">
    <property type="entry name" value="HMG_box_dom_sf"/>
</dbReference>
<dbReference type="FunFam" id="1.10.30.10:FF:000016">
    <property type="entry name" value="FACT complex subunit SSRP1"/>
    <property type="match status" value="1"/>
</dbReference>
<feature type="compositionally biased region" description="Acidic residues" evidence="6">
    <location>
        <begin position="248"/>
        <end position="271"/>
    </location>
</feature>
<feature type="DNA-binding region" description="HMG box" evidence="5">
    <location>
        <begin position="11"/>
        <end position="81"/>
    </location>
</feature>
<keyword evidence="4 5" id="KW-0539">Nucleus</keyword>
<dbReference type="GO" id="GO:0005634">
    <property type="term" value="C:nucleus"/>
    <property type="evidence" value="ECO:0007669"/>
    <property type="project" value="UniProtKB-SubCell"/>
</dbReference>
<dbReference type="SMART" id="SM00398">
    <property type="entry name" value="HMG"/>
    <property type="match status" value="2"/>
</dbReference>
<reference evidence="8 9" key="1">
    <citation type="submission" date="2019-07" db="EMBL/GenBank/DDBJ databases">
        <authorList>
            <person name="Jastrzebski P J."/>
            <person name="Paukszto L."/>
            <person name="Jastrzebski P J."/>
        </authorList>
    </citation>
    <scope>NUCLEOTIDE SEQUENCE [LARGE SCALE GENOMIC DNA]</scope>
    <source>
        <strain evidence="8 9">WMS-il1</strain>
    </source>
</reference>
<evidence type="ECO:0000256" key="1">
    <source>
        <dbReference type="ARBA" id="ARBA00004123"/>
    </source>
</evidence>
<keyword evidence="9" id="KW-1185">Reference proteome</keyword>
<feature type="compositionally biased region" description="Basic and acidic residues" evidence="6">
    <location>
        <begin position="353"/>
        <end position="371"/>
    </location>
</feature>
<accession>A0A564YDW3</accession>
<feature type="region of interest" description="Disordered" evidence="6">
    <location>
        <begin position="207"/>
        <end position="420"/>
    </location>
</feature>
<comment type="similarity">
    <text evidence="2">Belongs to the HMGB family.</text>
</comment>
<comment type="subcellular location">
    <subcellularLocation>
        <location evidence="1">Nucleus</location>
    </subcellularLocation>
</comment>
<evidence type="ECO:0000313" key="9">
    <source>
        <dbReference type="Proteomes" id="UP000321570"/>
    </source>
</evidence>
<evidence type="ECO:0000256" key="4">
    <source>
        <dbReference type="ARBA" id="ARBA00023242"/>
    </source>
</evidence>
<feature type="compositionally biased region" description="Basic and acidic residues" evidence="6">
    <location>
        <begin position="272"/>
        <end position="281"/>
    </location>
</feature>
<proteinExistence type="inferred from homology"/>
<keyword evidence="3 5" id="KW-0238">DNA-binding</keyword>
<evidence type="ECO:0000256" key="6">
    <source>
        <dbReference type="SAM" id="MobiDB-lite"/>
    </source>
</evidence>
<dbReference type="PROSITE" id="PS50118">
    <property type="entry name" value="HMG_BOX_2"/>
    <property type="match status" value="2"/>
</dbReference>
<feature type="domain" description="HMG box" evidence="7">
    <location>
        <begin position="131"/>
        <end position="197"/>
    </location>
</feature>